<dbReference type="Pfam" id="PF13403">
    <property type="entry name" value="Hint_2"/>
    <property type="match status" value="1"/>
</dbReference>
<feature type="region of interest" description="Disordered" evidence="1">
    <location>
        <begin position="170"/>
        <end position="194"/>
    </location>
</feature>
<dbReference type="Proteomes" id="UP000756530">
    <property type="component" value="Unassembled WGS sequence"/>
</dbReference>
<accession>A0ABS6SZG6</accession>
<dbReference type="InterPro" id="IPR018511">
    <property type="entry name" value="Hemolysin-typ_Ca-bd_CS"/>
</dbReference>
<organism evidence="3 4">
    <name type="scientific">Maritimibacter dapengensis</name>
    <dbReference type="NCBI Taxonomy" id="2836868"/>
    <lineage>
        <taxon>Bacteria</taxon>
        <taxon>Pseudomonadati</taxon>
        <taxon>Pseudomonadota</taxon>
        <taxon>Alphaproteobacteria</taxon>
        <taxon>Rhodobacterales</taxon>
        <taxon>Roseobacteraceae</taxon>
        <taxon>Maritimibacter</taxon>
    </lineage>
</organism>
<dbReference type="InterPro" id="IPR028992">
    <property type="entry name" value="Hedgehog/Intein_dom"/>
</dbReference>
<evidence type="ECO:0000313" key="3">
    <source>
        <dbReference type="EMBL" id="MBV7377913.1"/>
    </source>
</evidence>
<dbReference type="InterPro" id="IPR001343">
    <property type="entry name" value="Hemolysn_Ca-bd"/>
</dbReference>
<dbReference type="RefSeq" id="WP_218390776.1">
    <property type="nucleotide sequence ID" value="NZ_JAHUZE010000001.1"/>
</dbReference>
<feature type="domain" description="Hint" evidence="2">
    <location>
        <begin position="610"/>
        <end position="719"/>
    </location>
</feature>
<evidence type="ECO:0000256" key="1">
    <source>
        <dbReference type="SAM" id="MobiDB-lite"/>
    </source>
</evidence>
<evidence type="ECO:0000259" key="2">
    <source>
        <dbReference type="SMART" id="SM00306"/>
    </source>
</evidence>
<proteinExistence type="predicted"/>
<sequence length="812" mass="84278">MAERSGYLITPNAGGGYDVGGTEFVFDELDYQPVSSGTINYPTTFGLIHGVAYDVGGIYYFVPDDPLPAAPSEAASIVDIDFPLHGNAWDETISAPDGDGHILYSGPSTSGTGSGSDTIIGGAGADHIFVGDGDDAVMAGEGDDIIGGWTAGTSGDNTLSGEGGDDQIIGGTGNDTIHGGDGDDTLSGSAGSDTLHGEEGSDLFLVTDDHQRTDVHGGDTGTDFDEIAFATYLSSSPVVVTFSGDGDGHYSFTQTDGFGDFTGVEAIYGTGFDDLLNASLSQVGRELRGGAGDDYIQGGSGGDALYGGAGNDTLIGGGQVVSGANLIENGSFEDVSGMTAQTYGFRGDGSAPGWTETSGFDVDFHGDGRNGIDATDGSYWLDMEGNGGENLSIWQDVGGIVEGDTYLLRFDVADFASVDDNSALDNRVEVVWNGQRIALVDPPDGDWDTFEFVLTGGDGSNRIEFRGSGAADAAGASIDNVRLFAVQPTSDGNDVLDGGDGDDVILAGGGTDTITGGAGDDTFAFKDGDGTNVITDFDMGDDDADGFTNDQLDFSGLTDPDGETVETWDMDVTDDGSGNALLTFDDGTTVTLMGVAPAALNGGTLYSMGVPCFVSGTRIATPHGEVRVEDLRPGDQVCGADGAVVEVIWCGSSTLGPEALAVREDLRPICLRPGTLGNRYELRVSPQHRIVLPEKDGRPAGLIPARWLAEEGDGRFRVALGMARVTYYHLLLTRHAVLLSDGALSESFYPGPQALIALDRVARRALFDVLPDLARIVTDEDVLTYYGPLALPELDRATAKRLIATLSRPVAA</sequence>
<dbReference type="InterPro" id="IPR003587">
    <property type="entry name" value="Hint_dom_N"/>
</dbReference>
<gene>
    <name evidence="3" type="ORF">KJP28_03170</name>
</gene>
<comment type="caution">
    <text evidence="3">The sequence shown here is derived from an EMBL/GenBank/DDBJ whole genome shotgun (WGS) entry which is preliminary data.</text>
</comment>
<keyword evidence="4" id="KW-1185">Reference proteome</keyword>
<dbReference type="Pfam" id="PF00353">
    <property type="entry name" value="HemolysinCabind"/>
    <property type="match status" value="4"/>
</dbReference>
<dbReference type="PANTHER" id="PTHR38340:SF1">
    <property type="entry name" value="S-LAYER PROTEIN"/>
    <property type="match status" value="1"/>
</dbReference>
<evidence type="ECO:0000313" key="4">
    <source>
        <dbReference type="Proteomes" id="UP000756530"/>
    </source>
</evidence>
<reference evidence="3 4" key="1">
    <citation type="submission" date="2021-05" db="EMBL/GenBank/DDBJ databases">
        <title>Culturable bacteria isolated from Daya Bay.</title>
        <authorList>
            <person name="Zheng W."/>
            <person name="Yu S."/>
            <person name="Huang Y."/>
        </authorList>
    </citation>
    <scope>NUCLEOTIDE SEQUENCE [LARGE SCALE GENOMIC DNA]</scope>
    <source>
        <strain evidence="3 4">DP4N28-5</strain>
    </source>
</reference>
<dbReference type="PANTHER" id="PTHR38340">
    <property type="entry name" value="S-LAYER PROTEIN"/>
    <property type="match status" value="1"/>
</dbReference>
<dbReference type="EMBL" id="JAHUZE010000001">
    <property type="protein sequence ID" value="MBV7377913.1"/>
    <property type="molecule type" value="Genomic_DNA"/>
</dbReference>
<dbReference type="InterPro" id="IPR050557">
    <property type="entry name" value="RTX_toxin/Mannuronan_C5-epim"/>
</dbReference>
<protein>
    <submittedName>
        <fullName evidence="3">Hint domain-containing protein</fullName>
    </submittedName>
</protein>
<dbReference type="SMART" id="SM00306">
    <property type="entry name" value="HintN"/>
    <property type="match status" value="1"/>
</dbReference>
<name>A0ABS6SZG6_9RHOB</name>
<dbReference type="PROSITE" id="PS00330">
    <property type="entry name" value="HEMOLYSIN_CALCIUM"/>
    <property type="match status" value="3"/>
</dbReference>